<name>A0A4V3RYI5_9PROT</name>
<dbReference type="OrthoDB" id="118532at2"/>
<organism evidence="2 3">
    <name type="scientific">Marinicauda algicola</name>
    <dbReference type="NCBI Taxonomy" id="2029849"/>
    <lineage>
        <taxon>Bacteria</taxon>
        <taxon>Pseudomonadati</taxon>
        <taxon>Pseudomonadota</taxon>
        <taxon>Alphaproteobacteria</taxon>
        <taxon>Maricaulales</taxon>
        <taxon>Maricaulaceae</taxon>
        <taxon>Marinicauda</taxon>
    </lineage>
</organism>
<gene>
    <name evidence="2" type="ORF">E5163_04895</name>
</gene>
<comment type="caution">
    <text evidence="2">The sequence shown here is derived from an EMBL/GenBank/DDBJ whole genome shotgun (WGS) entry which is preliminary data.</text>
</comment>
<dbReference type="Proteomes" id="UP000308054">
    <property type="component" value="Unassembled WGS sequence"/>
</dbReference>
<keyword evidence="1" id="KW-0732">Signal</keyword>
<dbReference type="EMBL" id="SRXW01000001">
    <property type="protein sequence ID" value="TGY90459.1"/>
    <property type="molecule type" value="Genomic_DNA"/>
</dbReference>
<evidence type="ECO:0000256" key="1">
    <source>
        <dbReference type="SAM" id="SignalP"/>
    </source>
</evidence>
<sequence length="361" mass="39437">MKITIAALAVALAAAGASAQEAGLGFQGRSWGAEAQYTRLVEFQGREGLQWRDGQLWLDAGFRTGEIEFDLVLVGEPGHTGIIWHAAGDADYETFYLRHHLSGQPDSVQYAPSFSGNVGWQIYADRAHQDRVNHRLHDWMRVRLVIDEDRADVYLDGERVFHIPHLHRDAETGPIGFWNLAPDDTASAIVANLDIRPGEAAIRGEAPPLPDALAAPGLVTHWQVSAPFAEAALPAGDAPADFLAGRDWTPLDVEPNGIANLARAADVREGDTVLARHVLTSAEPRTVMAEFGYSDRARVYLNGALLYAGNKGWATRDYRYLGTVTRHQSLPLRLREGENELVFAVSETFGGWAVTAAIGED</sequence>
<evidence type="ECO:0008006" key="4">
    <source>
        <dbReference type="Google" id="ProtNLM"/>
    </source>
</evidence>
<evidence type="ECO:0000313" key="3">
    <source>
        <dbReference type="Proteomes" id="UP000308054"/>
    </source>
</evidence>
<reference evidence="2 3" key="1">
    <citation type="journal article" date="2017" name="Int. J. Syst. Evol. Microbiol.">
        <title>Marinicauda algicola sp. nov., isolated from a marine red alga Rhodosorus marinus.</title>
        <authorList>
            <person name="Jeong S.E."/>
            <person name="Jeon S.H."/>
            <person name="Chun B.H."/>
            <person name="Kim D.W."/>
            <person name="Jeon C.O."/>
        </authorList>
    </citation>
    <scope>NUCLEOTIDE SEQUENCE [LARGE SCALE GENOMIC DNA]</scope>
    <source>
        <strain evidence="2 3">JCM 31718</strain>
    </source>
</reference>
<proteinExistence type="predicted"/>
<dbReference type="Gene3D" id="2.60.120.560">
    <property type="entry name" value="Exo-inulinase, domain 1"/>
    <property type="match status" value="1"/>
</dbReference>
<keyword evidence="3" id="KW-1185">Reference proteome</keyword>
<dbReference type="AlphaFoldDB" id="A0A4V3RYI5"/>
<protein>
    <recommendedName>
        <fullName evidence="4">DUF1080 domain-containing protein</fullName>
    </recommendedName>
</protein>
<evidence type="ECO:0000313" key="2">
    <source>
        <dbReference type="EMBL" id="TGY90459.1"/>
    </source>
</evidence>
<dbReference type="RefSeq" id="WP_135994958.1">
    <property type="nucleotide sequence ID" value="NZ_CP071057.1"/>
</dbReference>
<feature type="signal peptide" evidence="1">
    <location>
        <begin position="1"/>
        <end position="19"/>
    </location>
</feature>
<accession>A0A4V3RYI5</accession>
<feature type="chain" id="PRO_5020674425" description="DUF1080 domain-containing protein" evidence="1">
    <location>
        <begin position="20"/>
        <end position="361"/>
    </location>
</feature>